<evidence type="ECO:0000256" key="7">
    <source>
        <dbReference type="ARBA" id="ARBA00023204"/>
    </source>
</evidence>
<evidence type="ECO:0000256" key="2">
    <source>
        <dbReference type="ARBA" id="ARBA00007572"/>
    </source>
</evidence>
<proteinExistence type="inferred from homology"/>
<dbReference type="SUPFAM" id="SSF50249">
    <property type="entry name" value="Nucleic acid-binding proteins"/>
    <property type="match status" value="1"/>
</dbReference>
<comment type="similarity">
    <text evidence="2">Belongs to the ATP-dependent DNA ligase family.</text>
</comment>
<evidence type="ECO:0000313" key="10">
    <source>
        <dbReference type="EMBL" id="QIZ31228.1"/>
    </source>
</evidence>
<keyword evidence="7" id="KW-0234">DNA repair</keyword>
<organism evidence="10">
    <name type="scientific">Ostreococcus mediterraneus virus 2</name>
    <dbReference type="NCBI Taxonomy" id="2726183"/>
    <lineage>
        <taxon>Viruses</taxon>
        <taxon>Varidnaviria</taxon>
        <taxon>Bamfordvirae</taxon>
        <taxon>Nucleocytoviricota</taxon>
        <taxon>Megaviricetes</taxon>
        <taxon>Algavirales</taxon>
        <taxon>Phycodnaviridae</taxon>
        <taxon>Prasinovirus</taxon>
    </lineage>
</organism>
<dbReference type="PROSITE" id="PS00333">
    <property type="entry name" value="DNA_LIGASE_A2"/>
    <property type="match status" value="1"/>
</dbReference>
<dbReference type="InterPro" id="IPR016059">
    <property type="entry name" value="DNA_ligase_ATP-dep_CS"/>
</dbReference>
<protein>
    <recommendedName>
        <fullName evidence="3">DNA ligase</fullName>
    </recommendedName>
</protein>
<keyword evidence="5" id="KW-0235">DNA replication</keyword>
<evidence type="ECO:0000256" key="5">
    <source>
        <dbReference type="ARBA" id="ARBA00022705"/>
    </source>
</evidence>
<dbReference type="Pfam" id="PF01068">
    <property type="entry name" value="DNA_ligase_A_M"/>
    <property type="match status" value="1"/>
</dbReference>
<dbReference type="InterPro" id="IPR012310">
    <property type="entry name" value="DNA_ligase_ATP-dep_cent"/>
</dbReference>
<dbReference type="PANTHER" id="PTHR47810">
    <property type="entry name" value="DNA LIGASE"/>
    <property type="match status" value="1"/>
</dbReference>
<accession>A0A6H1QUI7</accession>
<dbReference type="GO" id="GO:0003910">
    <property type="term" value="F:DNA ligase (ATP) activity"/>
    <property type="evidence" value="ECO:0007669"/>
    <property type="project" value="InterPro"/>
</dbReference>
<dbReference type="Gene3D" id="3.30.470.30">
    <property type="entry name" value="DNA ligase/mRNA capping enzyme"/>
    <property type="match status" value="1"/>
</dbReference>
<evidence type="ECO:0000256" key="1">
    <source>
        <dbReference type="ARBA" id="ARBA00001968"/>
    </source>
</evidence>
<dbReference type="Pfam" id="PF14743">
    <property type="entry name" value="DNA_ligase_OB_2"/>
    <property type="match status" value="1"/>
</dbReference>
<dbReference type="InterPro" id="IPR012340">
    <property type="entry name" value="NA-bd_OB-fold"/>
</dbReference>
<gene>
    <name evidence="10" type="ORF">orf00251</name>
</gene>
<evidence type="ECO:0000256" key="4">
    <source>
        <dbReference type="ARBA" id="ARBA00022598"/>
    </source>
</evidence>
<name>A0A6H1QUI7_9PHYC</name>
<dbReference type="Gene3D" id="3.30.1490.70">
    <property type="match status" value="1"/>
</dbReference>
<evidence type="ECO:0000256" key="3">
    <source>
        <dbReference type="ARBA" id="ARBA00013308"/>
    </source>
</evidence>
<evidence type="ECO:0000259" key="8">
    <source>
        <dbReference type="Pfam" id="PF01068"/>
    </source>
</evidence>
<dbReference type="GO" id="GO:0006281">
    <property type="term" value="P:DNA repair"/>
    <property type="evidence" value="ECO:0007669"/>
    <property type="project" value="UniProtKB-KW"/>
</dbReference>
<evidence type="ECO:0000256" key="6">
    <source>
        <dbReference type="ARBA" id="ARBA00022763"/>
    </source>
</evidence>
<keyword evidence="6" id="KW-0227">DNA damage</keyword>
<dbReference type="InterPro" id="IPR029319">
    <property type="entry name" value="DNA_ligase_OB"/>
</dbReference>
<dbReference type="EMBL" id="MN688676">
    <property type="protein sequence ID" value="QIZ31228.1"/>
    <property type="molecule type" value="Genomic_DNA"/>
</dbReference>
<feature type="domain" description="DNA ligase OB-like" evidence="9">
    <location>
        <begin position="260"/>
        <end position="317"/>
    </location>
</feature>
<dbReference type="PANTHER" id="PTHR47810:SF1">
    <property type="entry name" value="DNA LIGASE B"/>
    <property type="match status" value="1"/>
</dbReference>
<dbReference type="GO" id="GO:0005524">
    <property type="term" value="F:ATP binding"/>
    <property type="evidence" value="ECO:0007669"/>
    <property type="project" value="InterPro"/>
</dbReference>
<reference evidence="10" key="1">
    <citation type="journal article" date="2020" name="Sci. Adv.">
        <title>Virus-host coexistence in phytoplankton through the genomic lens.</title>
        <authorList>
            <person name="Yau S."/>
            <person name="Krasovec M."/>
            <person name="Benites L.F."/>
            <person name="Rombauts S."/>
            <person name="Groussin M."/>
            <person name="Vancaester E."/>
            <person name="Aury J.M."/>
            <person name="Derelle E."/>
            <person name="Desdevises Y."/>
            <person name="Escande M.L."/>
            <person name="Grimsley N."/>
            <person name="Guy J."/>
            <person name="Moreau H."/>
            <person name="Sanchez-Brosseau S."/>
            <person name="van de Peer Y."/>
            <person name="Vandepoele K."/>
            <person name="Gourbiere S."/>
            <person name="Piganeau G."/>
        </authorList>
    </citation>
    <scope>NUCLEOTIDE SEQUENCE</scope>
    <source>
        <strain evidence="10">OmV2</strain>
    </source>
</reference>
<evidence type="ECO:0000259" key="9">
    <source>
        <dbReference type="Pfam" id="PF14743"/>
    </source>
</evidence>
<dbReference type="InterPro" id="IPR050326">
    <property type="entry name" value="NAD_dep_DNA_ligaseB"/>
</dbReference>
<dbReference type="GO" id="GO:0006310">
    <property type="term" value="P:DNA recombination"/>
    <property type="evidence" value="ECO:0007669"/>
    <property type="project" value="InterPro"/>
</dbReference>
<dbReference type="SUPFAM" id="SSF56091">
    <property type="entry name" value="DNA ligase/mRNA capping enzyme, catalytic domain"/>
    <property type="match status" value="1"/>
</dbReference>
<dbReference type="Gene3D" id="2.40.50.140">
    <property type="entry name" value="Nucleic acid-binding proteins"/>
    <property type="match status" value="1"/>
</dbReference>
<comment type="cofactor">
    <cofactor evidence="1">
        <name>a divalent metal cation</name>
        <dbReference type="ChEBI" id="CHEBI:60240"/>
    </cofactor>
</comment>
<dbReference type="GO" id="GO:0006260">
    <property type="term" value="P:DNA replication"/>
    <property type="evidence" value="ECO:0007669"/>
    <property type="project" value="UniProtKB-KW"/>
</dbReference>
<feature type="domain" description="ATP-dependent DNA ligase family profile" evidence="8">
    <location>
        <begin position="76"/>
        <end position="234"/>
    </location>
</feature>
<keyword evidence="4 10" id="KW-0436">Ligase</keyword>
<sequence>MERLIRNDKNGRQRFTDIHVEDLGDGTADIVKTTGMVGSDKTIVSRTNVKTGYEKALGRATTMWNNENTKGIQILPMLANKWEDRHKYISEPFYVQPKLDGVRLLVSNKGCFSRTGKLVPGLEHLGKNLKDGEWLDGECYDPNMSFEDITSAFKTKPTSLKFYIFDYFDTSRPDLPFAERMKRTTVETYLVKKKSEVKAYHDTFVGQGHEGVMIRDAVSTYEIGKRSNYLLKYKEFQTEEYEVIGANTGHGRDADAVVWVCKTSSGQEFTVRPEGTIEERERCYRERDDYIGKWLTVRFQNLTALGVPRFPVGVVFRDYE</sequence>